<proteinExistence type="predicted"/>
<gene>
    <name evidence="1" type="ORF">E5329_22155</name>
</gene>
<name>A0AC61RR38_9FIRM</name>
<accession>A0AC61RR38</accession>
<sequence>MALPQRGAAGNGGRKIKEAHAYEKTVYGNSPPATQGAAEGGMLMFTARERTLLTSPYFRLIRQTDDFFEIQSRCTKHCWIVQKLSYDRYPVRIYHKHTKGTAYYHKHGHANTVSSAVRQIKSHDVWQLNGRRAMA</sequence>
<protein>
    <submittedName>
        <fullName evidence="1">Uncharacterized protein</fullName>
    </submittedName>
</protein>
<organism evidence="1 2">
    <name type="scientific">Petralouisia muris</name>
    <dbReference type="NCBI Taxonomy" id="3032872"/>
    <lineage>
        <taxon>Bacteria</taxon>
        <taxon>Bacillati</taxon>
        <taxon>Bacillota</taxon>
        <taxon>Clostridia</taxon>
        <taxon>Lachnospirales</taxon>
        <taxon>Lachnospiraceae</taxon>
        <taxon>Petralouisia</taxon>
    </lineage>
</organism>
<keyword evidence="2" id="KW-1185">Reference proteome</keyword>
<evidence type="ECO:0000313" key="2">
    <source>
        <dbReference type="Proteomes" id="UP000304953"/>
    </source>
</evidence>
<reference evidence="1" key="1">
    <citation type="submission" date="2019-04" db="EMBL/GenBank/DDBJ databases">
        <title>Microbes associate with the intestines of laboratory mice.</title>
        <authorList>
            <person name="Navarre W."/>
            <person name="Wong E."/>
            <person name="Huang K."/>
            <person name="Tropini C."/>
            <person name="Ng K."/>
            <person name="Yu B."/>
        </authorList>
    </citation>
    <scope>NUCLEOTIDE SEQUENCE</scope>
    <source>
        <strain evidence="1">NM01_1-7b</strain>
    </source>
</reference>
<dbReference type="EMBL" id="SRYA01000065">
    <property type="protein sequence ID" value="TGY91224.1"/>
    <property type="molecule type" value="Genomic_DNA"/>
</dbReference>
<dbReference type="Proteomes" id="UP000304953">
    <property type="component" value="Unassembled WGS sequence"/>
</dbReference>
<comment type="caution">
    <text evidence="1">The sequence shown here is derived from an EMBL/GenBank/DDBJ whole genome shotgun (WGS) entry which is preliminary data.</text>
</comment>
<evidence type="ECO:0000313" key="1">
    <source>
        <dbReference type="EMBL" id="TGY91224.1"/>
    </source>
</evidence>